<feature type="compositionally biased region" description="Polar residues" evidence="1">
    <location>
        <begin position="53"/>
        <end position="68"/>
    </location>
</feature>
<sequence>MIPLFASIARFNPSISCQRRYLDMRSGSISKRAPRSRVTARGQGIPTRPIGRNGSSHTIFSSLPSNLNRESEPEESTTPTLTFNNEVSENLQLASDAPESVVVNAMPSSTSDPTEEIGGMRPTSSLRGVREDTPHVSHGLHQTLDMFTYTSERHENDRNQRDLELAQRKSELAQKDLGLVHIKLELDQRNSELAHRKSELAHSKSELIHIKSELIHIKPELAQRDLELVHIKSELANSKLELAQRDLSLTQRDSELVCIKSELAQRNLELAQRDSELAHRESELAQKDLALAHIKSVLVQRNSELTQRDLALDRVTKMVHAHEAKLSTIGTSAVDPQITKNPQVISDAPKTVDANGRLAFSSNYNEWRENTPLTSYVRGGEEVSCEDVVESHSFQVGPEQRTDESEAAFLTAPISDPNTQANENSHLTSDGLNSVAQPSSSVASCQLDDDEYKSEHSTTPTSDVDTQANENSQLIPDALYSLPKSFLSVASFQAGVDELEPENSTILSSAVDNQPNDHSHLEPDASDSILQTSSPLVSLHQKAGEFDPEFSTSLSSDIGEFDPENSTILSSDVSNEAIENLQLTPNASDSVDQSFSSLVRPELDTDKLELELPTIPTLPANTQATEALQLVSNDPKVAVVNSVRSSIATSGQGISNNTIAQAGPSRSRYITGPPRSRYISASSRSTRESEAPKFESWGERFHGHYNAGSNSLKPHLPFTLSIPPNLPSYPDANSKYSFKLPNVKPPAKVATDMSAAGQSEALKKHRSLPSMVCTKSSVASVNLPIHGILKSTSGALNQPNSSSNHKAESKSIPFDMSENTLESSPSKLRHLKASVKDTIAEKGASAKAKFQPLKDVFRHSIPMSSLFPAKVQQTNDVDEEDPYATPILDVKNQDSKTPQLVSNGPETAVVHNMLSSITTCCQGTFQDTIGNTGPLRSRCLPASSSLIKNFEPPKTRSRRMKFFRSDDNTGSKPLNSHLPSTPGIPPNPPPYFDAVKKPSFNLAGVESPAKVPNNNSDGGQSELPKRTRFIELVARNNHSAIVDSMLLSASNSSECIESVLPTSPLRKFGEVPFEYGPTVSQPELIRHCWNMGPKDKGKGDSNDPFKLDPIHVIKSPVTPYDYVNFPSSTITPLKKGSRMLTEKKIFRKTRMRWK</sequence>
<feature type="region of interest" description="Disordered" evidence="1">
    <location>
        <begin position="28"/>
        <end position="81"/>
    </location>
</feature>
<dbReference type="EMBL" id="CCBN010000001">
    <property type="protein sequence ID" value="CDO51087.1"/>
    <property type="molecule type" value="Genomic_DNA"/>
</dbReference>
<evidence type="ECO:0000313" key="3">
    <source>
        <dbReference type="Proteomes" id="UP000242525"/>
    </source>
</evidence>
<feature type="compositionally biased region" description="Polar residues" evidence="1">
    <location>
        <begin position="792"/>
        <end position="804"/>
    </location>
</feature>
<feature type="region of interest" description="Disordered" evidence="1">
    <location>
        <begin position="654"/>
        <end position="691"/>
    </location>
</feature>
<name>A0A0J9YH83_GEOCN</name>
<proteinExistence type="predicted"/>
<dbReference type="Proteomes" id="UP000242525">
    <property type="component" value="Unassembled WGS sequence"/>
</dbReference>
<accession>A0A0J9YH83</accession>
<evidence type="ECO:0000256" key="1">
    <source>
        <dbReference type="SAM" id="MobiDB-lite"/>
    </source>
</evidence>
<feature type="region of interest" description="Disordered" evidence="1">
    <location>
        <begin position="964"/>
        <end position="991"/>
    </location>
</feature>
<evidence type="ECO:0000313" key="2">
    <source>
        <dbReference type="EMBL" id="CDO51087.1"/>
    </source>
</evidence>
<feature type="region of interest" description="Disordered" evidence="1">
    <location>
        <begin position="105"/>
        <end position="129"/>
    </location>
</feature>
<feature type="region of interest" description="Disordered" evidence="1">
    <location>
        <begin position="792"/>
        <end position="825"/>
    </location>
</feature>
<protein>
    <submittedName>
        <fullName evidence="2">Similar to Saccharomyces cerevisiae YDR356W SPC110 Inner plaque spindle pole body (SPB) component,ortholog of human kendrin</fullName>
    </submittedName>
</protein>
<feature type="region of interest" description="Disordered" evidence="1">
    <location>
        <begin position="414"/>
        <end position="468"/>
    </location>
</feature>
<feature type="compositionally biased region" description="Polar residues" evidence="1">
    <location>
        <begin position="457"/>
        <end position="468"/>
    </location>
</feature>
<reference evidence="2" key="1">
    <citation type="submission" date="2014-03" db="EMBL/GenBank/DDBJ databases">
        <authorList>
            <person name="Casaregola S."/>
        </authorList>
    </citation>
    <scope>NUCLEOTIDE SEQUENCE [LARGE SCALE GENOMIC DNA]</scope>
    <source>
        <strain evidence="2">CLIB 918</strain>
    </source>
</reference>
<feature type="compositionally biased region" description="Pro residues" evidence="1">
    <location>
        <begin position="982"/>
        <end position="991"/>
    </location>
</feature>
<feature type="compositionally biased region" description="Polar residues" evidence="1">
    <location>
        <begin position="416"/>
        <end position="444"/>
    </location>
</feature>
<dbReference type="AlphaFoldDB" id="A0A0J9YH83"/>
<gene>
    <name evidence="2" type="ORF">BN980_GECA01s00615g</name>
</gene>
<feature type="region of interest" description="Disordered" evidence="1">
    <location>
        <begin position="1004"/>
        <end position="1023"/>
    </location>
</feature>
<dbReference type="OrthoDB" id="4770702at2759"/>
<keyword evidence="3" id="KW-1185">Reference proteome</keyword>
<comment type="caution">
    <text evidence="2">The sequence shown here is derived from an EMBL/GenBank/DDBJ whole genome shotgun (WGS) entry which is preliminary data.</text>
</comment>
<organism evidence="2 3">
    <name type="scientific">Geotrichum candidum</name>
    <name type="common">Oospora lactis</name>
    <name type="synonym">Dipodascus geotrichum</name>
    <dbReference type="NCBI Taxonomy" id="1173061"/>
    <lineage>
        <taxon>Eukaryota</taxon>
        <taxon>Fungi</taxon>
        <taxon>Dikarya</taxon>
        <taxon>Ascomycota</taxon>
        <taxon>Saccharomycotina</taxon>
        <taxon>Dipodascomycetes</taxon>
        <taxon>Dipodascales</taxon>
        <taxon>Dipodascaceae</taxon>
        <taxon>Geotrichum</taxon>
    </lineage>
</organism>